<dbReference type="InterPro" id="IPR007863">
    <property type="entry name" value="Peptidase_M16_C"/>
</dbReference>
<keyword evidence="3" id="KW-0378">Hydrolase</keyword>
<evidence type="ECO:0000313" key="9">
    <source>
        <dbReference type="EMBL" id="MFD2965891.1"/>
    </source>
</evidence>
<evidence type="ECO:0000256" key="1">
    <source>
        <dbReference type="ARBA" id="ARBA00007261"/>
    </source>
</evidence>
<keyword evidence="4" id="KW-0862">Zinc</keyword>
<keyword evidence="2" id="KW-0645">Protease</keyword>
<comment type="caution">
    <text evidence="9">The sequence shown here is derived from an EMBL/GenBank/DDBJ whole genome shotgun (WGS) entry which is preliminary data.</text>
</comment>
<evidence type="ECO:0000256" key="6">
    <source>
        <dbReference type="SAM" id="SignalP"/>
    </source>
</evidence>
<gene>
    <name evidence="9" type="ORF">ACFS7Y_00715</name>
</gene>
<feature type="signal peptide" evidence="6">
    <location>
        <begin position="1"/>
        <end position="24"/>
    </location>
</feature>
<dbReference type="PANTHER" id="PTHR43690">
    <property type="entry name" value="NARDILYSIN"/>
    <property type="match status" value="1"/>
</dbReference>
<feature type="domain" description="Peptidase M16 C-terminal" evidence="8">
    <location>
        <begin position="226"/>
        <end position="403"/>
    </location>
</feature>
<evidence type="ECO:0000259" key="7">
    <source>
        <dbReference type="Pfam" id="PF00675"/>
    </source>
</evidence>
<keyword evidence="6" id="KW-0732">Signal</keyword>
<evidence type="ECO:0000313" key="10">
    <source>
        <dbReference type="Proteomes" id="UP001597525"/>
    </source>
</evidence>
<feature type="chain" id="PRO_5045144275" evidence="6">
    <location>
        <begin position="25"/>
        <end position="951"/>
    </location>
</feature>
<dbReference type="RefSeq" id="WP_320184768.1">
    <property type="nucleotide sequence ID" value="NZ_CP138332.1"/>
</dbReference>
<keyword evidence="5" id="KW-0482">Metalloprotease</keyword>
<dbReference type="Pfam" id="PF05193">
    <property type="entry name" value="Peptidase_M16_C"/>
    <property type="match status" value="2"/>
</dbReference>
<feature type="domain" description="Peptidase M16 N-terminal" evidence="7">
    <location>
        <begin position="68"/>
        <end position="186"/>
    </location>
</feature>
<feature type="domain" description="Peptidase M16 C-terminal" evidence="8">
    <location>
        <begin position="707"/>
        <end position="876"/>
    </location>
</feature>
<evidence type="ECO:0000256" key="2">
    <source>
        <dbReference type="ARBA" id="ARBA00022670"/>
    </source>
</evidence>
<dbReference type="Pfam" id="PF00675">
    <property type="entry name" value="Peptidase_M16"/>
    <property type="match status" value="1"/>
</dbReference>
<evidence type="ECO:0000256" key="3">
    <source>
        <dbReference type="ARBA" id="ARBA00022801"/>
    </source>
</evidence>
<evidence type="ECO:0000259" key="8">
    <source>
        <dbReference type="Pfam" id="PF05193"/>
    </source>
</evidence>
<dbReference type="EMBL" id="JBHUPB010000001">
    <property type="protein sequence ID" value="MFD2965891.1"/>
    <property type="molecule type" value="Genomic_DNA"/>
</dbReference>
<proteinExistence type="inferred from homology"/>
<dbReference type="Proteomes" id="UP001597525">
    <property type="component" value="Unassembled WGS sequence"/>
</dbReference>
<dbReference type="InterPro" id="IPR011249">
    <property type="entry name" value="Metalloenz_LuxS/M16"/>
</dbReference>
<dbReference type="Gene3D" id="3.30.830.10">
    <property type="entry name" value="Metalloenzyme, LuxS/M16 peptidase-like"/>
    <property type="match status" value="4"/>
</dbReference>
<name>A0ABW6BCX3_9SPHI</name>
<keyword evidence="10" id="KW-1185">Reference proteome</keyword>
<dbReference type="SUPFAM" id="SSF63411">
    <property type="entry name" value="LuxS/MPP-like metallohydrolase"/>
    <property type="match status" value="4"/>
</dbReference>
<sequence length="951" mass="107243">MNMIKPIAIAFLLPAIFQTAQVQATTMHASAREILSADTLSWDTPLPFDNEVKTGKLSNGFQYYIRRNVEPKDRVTMYLATKVGSILETEEQVGLAHFLEHMNFNGLKHFPKNELVNYLQKAGVRFGSDLNAYTGFDQTVYQLPIPSDDPELLKNGLQVMRDWAQDALLNEEEIDKERGIVLEEMRGGRGASQRMRDKYLPVMLNNSRYSNRLPIGTEANIKGFPYASLRSFHKDWYRPDLQAIIIVGDIDVSAMESEIKRLFSDLKAPATAPKREEYQVPLLNANQFIAVTDPEMTYTVGQLTIKHKEQKVKTVRDLRSNLLKSVYNDMLNARLGELAQSANPPFIQASVGIGGFIGGLDAYNAVFVAKPGSFEMGFKALARELERVERHGFTDSEFQRAITTIRKGTEMAYVERDKKKSDSYVNSYLNHYLEDSPALSNEDSYNLYKQLLPTLTLHEVNQLGKQYYVDNNRDMIIMAPENEKANLPDEQQVKTWFKDIEGEQIATYDDKVSDLPMLAKEPVAGSISASKDIAAVASKELTLSNGVRVVLKPTTFKNDEILISAYSPGGTSLYADSDYFTASQAADLVNSSGIGQLNTIELQKYLTGKNLNISPYISERAEGISGHSDKEGLKTAFEMIYGYFTAPRIEDDAFQSTISKTLSMIANRASNPNFVFSQAVMQSLYNGNIRRTPISEDDVKKIDQARALEIYKNRFADASDFTFTIVGSFTEEEIKPYLEQYLAALPASNRKEEAKDLGIYEPKKGFEKVVHKGQEQKATAVLSFYGDYSYNEQENLNMDALESVLTIKLLERLREEESGVYGTAARASTSKYPKNRFSFTVSFGTAVDKYQALIASTLDEINKVKKAGPLEEDLAKFKIEQRRQLELSLKENRFWMSQLSGAYQRNEDPSYITHYLDALDKISVSSVKAVANKYLKEEQLFKFILLPDESK</sequence>
<organism evidence="9 10">
    <name type="scientific">Sphingobacterium bambusae</name>
    <dbReference type="NCBI Taxonomy" id="662858"/>
    <lineage>
        <taxon>Bacteria</taxon>
        <taxon>Pseudomonadati</taxon>
        <taxon>Bacteroidota</taxon>
        <taxon>Sphingobacteriia</taxon>
        <taxon>Sphingobacteriales</taxon>
        <taxon>Sphingobacteriaceae</taxon>
        <taxon>Sphingobacterium</taxon>
    </lineage>
</organism>
<protein>
    <submittedName>
        <fullName evidence="9">M16 family metallopeptidase</fullName>
    </submittedName>
</protein>
<dbReference type="InterPro" id="IPR050626">
    <property type="entry name" value="Peptidase_M16"/>
</dbReference>
<comment type="similarity">
    <text evidence="1">Belongs to the peptidase M16 family.</text>
</comment>
<accession>A0ABW6BCX3</accession>
<evidence type="ECO:0000256" key="5">
    <source>
        <dbReference type="ARBA" id="ARBA00023049"/>
    </source>
</evidence>
<dbReference type="InterPro" id="IPR011765">
    <property type="entry name" value="Pept_M16_N"/>
</dbReference>
<dbReference type="PANTHER" id="PTHR43690:SF34">
    <property type="entry name" value="ZINC PROTEASE PQQL-LIKE"/>
    <property type="match status" value="1"/>
</dbReference>
<reference evidence="10" key="1">
    <citation type="journal article" date="2019" name="Int. J. Syst. Evol. Microbiol.">
        <title>The Global Catalogue of Microorganisms (GCM) 10K type strain sequencing project: providing services to taxonomists for standard genome sequencing and annotation.</title>
        <authorList>
            <consortium name="The Broad Institute Genomics Platform"/>
            <consortium name="The Broad Institute Genome Sequencing Center for Infectious Disease"/>
            <person name="Wu L."/>
            <person name="Ma J."/>
        </authorList>
    </citation>
    <scope>NUCLEOTIDE SEQUENCE [LARGE SCALE GENOMIC DNA]</scope>
    <source>
        <strain evidence="10">KCTC 22814</strain>
    </source>
</reference>
<evidence type="ECO:0000256" key="4">
    <source>
        <dbReference type="ARBA" id="ARBA00022833"/>
    </source>
</evidence>